<protein>
    <submittedName>
        <fullName evidence="1">CRISPR-associated Csx3 family protein</fullName>
    </submittedName>
</protein>
<accession>A0A1J0AAI2</accession>
<proteinExistence type="predicted"/>
<evidence type="ECO:0000313" key="2">
    <source>
        <dbReference type="Proteomes" id="UP000180235"/>
    </source>
</evidence>
<dbReference type="SUPFAM" id="SSF52540">
    <property type="entry name" value="P-loop containing nucleoside triphosphate hydrolases"/>
    <property type="match status" value="1"/>
</dbReference>
<sequence>MSSPTVYFHWRLDVTQTGLGCQVVEIELLRPDRLMFPENLTHLHLPPQLDPRRGVILTGRAPIWLYGWLVHACHHTRWVACYDPRLGAIVVNTHHPEVTLGQVLLLQSQGEQSPLAATVMVVGPPRSGKSLLSHALFQGLLPAYPGVYLQRAHWDGEGNWFLEIPNAPQGQALKQQYRGGETAEFFPFQAQAILNLRRQKQLVIVDVGGKVDPAKQPLLEACTHYLVVSCELKVIPSWHEFCAERGNLQLLGIVHTHVGQGEQLRQQTPCLEIELGIPPNAPLTPPPILLEMMQNLARPAVLEGGDSI</sequence>
<dbReference type="AlphaFoldDB" id="A0A1J0AAI2"/>
<name>A0A1J0AAI2_9CYAN</name>
<dbReference type="EMBL" id="CP017675">
    <property type="protein sequence ID" value="APB32952.1"/>
    <property type="molecule type" value="Genomic_DNA"/>
</dbReference>
<dbReference type="InterPro" id="IPR027417">
    <property type="entry name" value="P-loop_NTPase"/>
</dbReference>
<dbReference type="CDD" id="cd09740">
    <property type="entry name" value="Csx3_III-U"/>
    <property type="match status" value="1"/>
</dbReference>
<organism evidence="1 2">
    <name type="scientific">Gloeomargarita lithophora Alchichica-D10</name>
    <dbReference type="NCBI Taxonomy" id="1188229"/>
    <lineage>
        <taxon>Bacteria</taxon>
        <taxon>Bacillati</taxon>
        <taxon>Cyanobacteriota</taxon>
        <taxon>Cyanophyceae</taxon>
        <taxon>Gloeomargaritales</taxon>
        <taxon>Gloeomargaritaceae</taxon>
        <taxon>Gloeomargarita</taxon>
    </lineage>
</organism>
<keyword evidence="2" id="KW-1185">Reference proteome</keyword>
<evidence type="ECO:0000313" key="1">
    <source>
        <dbReference type="EMBL" id="APB32952.1"/>
    </source>
</evidence>
<reference evidence="1 2" key="1">
    <citation type="submission" date="2016-10" db="EMBL/GenBank/DDBJ databases">
        <title>Description of Gloeomargarita lithophora gen. nov., sp. nov., a thylakoid-bearing basal-branching cyanobacterium with intracellular carbonates, and proposal for Gloeomargaritales ord. nov.</title>
        <authorList>
            <person name="Moreira D."/>
            <person name="Tavera R."/>
            <person name="Benzerara K."/>
            <person name="Skouri-Panet F."/>
            <person name="Couradeau E."/>
            <person name="Gerard E."/>
            <person name="Loussert C."/>
            <person name="Novelo E."/>
            <person name="Zivanovic Y."/>
            <person name="Lopez-Garcia P."/>
        </authorList>
    </citation>
    <scope>NUCLEOTIDE SEQUENCE [LARGE SCALE GENOMIC DNA]</scope>
    <source>
        <strain evidence="1 2">D10</strain>
    </source>
</reference>
<dbReference type="KEGG" id="glt:GlitD10_0638"/>
<gene>
    <name evidence="1" type="ORF">GlitD10_0638</name>
</gene>
<dbReference type="RefSeq" id="WP_071453618.1">
    <property type="nucleotide sequence ID" value="NZ_CP017675.1"/>
</dbReference>
<dbReference type="STRING" id="1188229.GlitD10_0638"/>
<dbReference type="OrthoDB" id="9810787at2"/>
<dbReference type="Pfam" id="PF09620">
    <property type="entry name" value="Cas_csx3"/>
    <property type="match status" value="1"/>
</dbReference>
<dbReference type="InterPro" id="IPR013409">
    <property type="entry name" value="CRISPR-assoc_prot_Crn3/Csx3"/>
</dbReference>
<dbReference type="NCBIfam" id="TIGR02579">
    <property type="entry name" value="cas_csx3"/>
    <property type="match status" value="1"/>
</dbReference>
<dbReference type="Proteomes" id="UP000180235">
    <property type="component" value="Chromosome"/>
</dbReference>